<proteinExistence type="predicted"/>
<keyword evidence="4" id="KW-0804">Transcription</keyword>
<accession>A0AAV2GF82</accession>
<keyword evidence="3" id="KW-0238">DNA-binding</keyword>
<dbReference type="Proteomes" id="UP001497516">
    <property type="component" value="Chromosome 8"/>
</dbReference>
<name>A0AAV2GF82_9ROSI</name>
<dbReference type="PROSITE" id="PS50863">
    <property type="entry name" value="B3"/>
    <property type="match status" value="1"/>
</dbReference>
<evidence type="ECO:0000256" key="1">
    <source>
        <dbReference type="ARBA" id="ARBA00004123"/>
    </source>
</evidence>
<keyword evidence="9" id="KW-1185">Reference proteome</keyword>
<evidence type="ECO:0000313" key="9">
    <source>
        <dbReference type="Proteomes" id="UP001497516"/>
    </source>
</evidence>
<dbReference type="AlphaFoldDB" id="A0AAV2GF82"/>
<reference evidence="8 9" key="1">
    <citation type="submission" date="2024-04" db="EMBL/GenBank/DDBJ databases">
        <authorList>
            <person name="Fracassetti M."/>
        </authorList>
    </citation>
    <scope>NUCLEOTIDE SEQUENCE [LARGE SCALE GENOMIC DNA]</scope>
</reference>
<dbReference type="InterPro" id="IPR050655">
    <property type="entry name" value="Plant_B3_domain"/>
</dbReference>
<evidence type="ECO:0000256" key="5">
    <source>
        <dbReference type="ARBA" id="ARBA00023242"/>
    </source>
</evidence>
<keyword evidence="2" id="KW-0805">Transcription regulation</keyword>
<feature type="region of interest" description="Disordered" evidence="6">
    <location>
        <begin position="181"/>
        <end position="214"/>
    </location>
</feature>
<keyword evidence="5" id="KW-0539">Nucleus</keyword>
<gene>
    <name evidence="8" type="ORF">LTRI10_LOCUS48383</name>
</gene>
<dbReference type="PANTHER" id="PTHR31920:SF135">
    <property type="entry name" value="B3 DOMAIN-CONTAINING PROTEIN OS03G0621600-RELATED"/>
    <property type="match status" value="1"/>
</dbReference>
<evidence type="ECO:0000259" key="7">
    <source>
        <dbReference type="PROSITE" id="PS50863"/>
    </source>
</evidence>
<feature type="region of interest" description="Disordered" evidence="6">
    <location>
        <begin position="132"/>
        <end position="159"/>
    </location>
</feature>
<dbReference type="GO" id="GO:0005634">
    <property type="term" value="C:nucleus"/>
    <property type="evidence" value="ECO:0007669"/>
    <property type="project" value="UniProtKB-SubCell"/>
</dbReference>
<dbReference type="InterPro" id="IPR003340">
    <property type="entry name" value="B3_DNA-bd"/>
</dbReference>
<dbReference type="Pfam" id="PF02362">
    <property type="entry name" value="B3"/>
    <property type="match status" value="1"/>
</dbReference>
<feature type="compositionally biased region" description="Basic residues" evidence="6">
    <location>
        <begin position="191"/>
        <end position="200"/>
    </location>
</feature>
<protein>
    <recommendedName>
        <fullName evidence="7">TF-B3 domain-containing protein</fullName>
    </recommendedName>
</protein>
<dbReference type="InterPro" id="IPR015300">
    <property type="entry name" value="DNA-bd_pseudobarrel_sf"/>
</dbReference>
<dbReference type="SUPFAM" id="SSF101936">
    <property type="entry name" value="DNA-binding pseudobarrel domain"/>
    <property type="match status" value="2"/>
</dbReference>
<dbReference type="Gene3D" id="2.40.330.10">
    <property type="entry name" value="DNA-binding pseudobarrel domain"/>
    <property type="match status" value="2"/>
</dbReference>
<evidence type="ECO:0000256" key="2">
    <source>
        <dbReference type="ARBA" id="ARBA00023015"/>
    </source>
</evidence>
<sequence>MAGGGESSGFSSEFFKVFLAENSSTQLRFPPAFVAEGLGRRILKKNAILEDETGKTWAMVMKREQDLGDLLLDDGWPEFVTGHCLVDGDFLVFRYRGNCCFNVEVFGRNGLKKKKTNVKSQALTLKTVKQEEPIETEKPEGKIKKTEEQEGKRKVTEKQQRKEITFAEEILVKEEQLESESSGSDWEESKRRRRRKRRRRGGQETESVNKTSGIRRGRVKEPFVQLDGPHFTVKMTKHCAYGVSVPISVLRDYNIKLEDAITLTGGDAGNSSTAFVTSRLDGRIVINTGWSNFRRENQIMFGDECVFELIVSDGDHVCREVKVHVQRGNGTPPAAGGGLKGMK</sequence>
<comment type="subcellular location">
    <subcellularLocation>
        <location evidence="1">Nucleus</location>
    </subcellularLocation>
</comment>
<evidence type="ECO:0000256" key="3">
    <source>
        <dbReference type="ARBA" id="ARBA00023125"/>
    </source>
</evidence>
<feature type="domain" description="TF-B3" evidence="7">
    <location>
        <begin position="12"/>
        <end position="109"/>
    </location>
</feature>
<evidence type="ECO:0000256" key="4">
    <source>
        <dbReference type="ARBA" id="ARBA00023163"/>
    </source>
</evidence>
<dbReference type="EMBL" id="OZ034821">
    <property type="protein sequence ID" value="CAL1408819.1"/>
    <property type="molecule type" value="Genomic_DNA"/>
</dbReference>
<organism evidence="8 9">
    <name type="scientific">Linum trigynum</name>
    <dbReference type="NCBI Taxonomy" id="586398"/>
    <lineage>
        <taxon>Eukaryota</taxon>
        <taxon>Viridiplantae</taxon>
        <taxon>Streptophyta</taxon>
        <taxon>Embryophyta</taxon>
        <taxon>Tracheophyta</taxon>
        <taxon>Spermatophyta</taxon>
        <taxon>Magnoliopsida</taxon>
        <taxon>eudicotyledons</taxon>
        <taxon>Gunneridae</taxon>
        <taxon>Pentapetalae</taxon>
        <taxon>rosids</taxon>
        <taxon>fabids</taxon>
        <taxon>Malpighiales</taxon>
        <taxon>Linaceae</taxon>
        <taxon>Linum</taxon>
    </lineage>
</organism>
<dbReference type="SMART" id="SM01019">
    <property type="entry name" value="B3"/>
    <property type="match status" value="2"/>
</dbReference>
<dbReference type="GO" id="GO:0003677">
    <property type="term" value="F:DNA binding"/>
    <property type="evidence" value="ECO:0007669"/>
    <property type="project" value="UniProtKB-KW"/>
</dbReference>
<dbReference type="PANTHER" id="PTHR31920">
    <property type="entry name" value="B3 DOMAIN-CONTAINING"/>
    <property type="match status" value="1"/>
</dbReference>
<evidence type="ECO:0000313" key="8">
    <source>
        <dbReference type="EMBL" id="CAL1408819.1"/>
    </source>
</evidence>
<dbReference type="CDD" id="cd10017">
    <property type="entry name" value="B3_DNA"/>
    <property type="match status" value="2"/>
</dbReference>
<evidence type="ECO:0000256" key="6">
    <source>
        <dbReference type="SAM" id="MobiDB-lite"/>
    </source>
</evidence>